<name>A0AAX4J5B3_9PEZI</name>
<accession>A0AAX4J5B3</accession>
<evidence type="ECO:0000313" key="2">
    <source>
        <dbReference type="EMBL" id="WQF90591.1"/>
    </source>
</evidence>
<evidence type="ECO:0000313" key="3">
    <source>
        <dbReference type="Proteomes" id="UP001322277"/>
    </source>
</evidence>
<gene>
    <name evidence="2" type="ORF">CDEST_15605</name>
</gene>
<evidence type="ECO:0000256" key="1">
    <source>
        <dbReference type="SAM" id="MobiDB-lite"/>
    </source>
</evidence>
<reference evidence="3" key="1">
    <citation type="journal article" date="2023" name="bioRxiv">
        <title>Complete genome of the Medicago anthracnose fungus, Colletotrichum destructivum, reveals a mini-chromosome-like region within a core chromosome.</title>
        <authorList>
            <person name="Lapalu N."/>
            <person name="Simon A."/>
            <person name="Lu A."/>
            <person name="Plaumann P.-L."/>
            <person name="Amselem J."/>
            <person name="Pigne S."/>
            <person name="Auger A."/>
            <person name="Koch C."/>
            <person name="Dallery J.-F."/>
            <person name="O'Connell R.J."/>
        </authorList>
    </citation>
    <scope>NUCLEOTIDE SEQUENCE [LARGE SCALE GENOMIC DNA]</scope>
    <source>
        <strain evidence="3">CBS 520.97</strain>
    </source>
</reference>
<dbReference type="GeneID" id="87952104"/>
<dbReference type="RefSeq" id="XP_062787811.1">
    <property type="nucleotide sequence ID" value="XM_062931760.1"/>
</dbReference>
<dbReference type="Proteomes" id="UP001322277">
    <property type="component" value="Chromosome 12"/>
</dbReference>
<organism evidence="2 3">
    <name type="scientific">Colletotrichum destructivum</name>
    <dbReference type="NCBI Taxonomy" id="34406"/>
    <lineage>
        <taxon>Eukaryota</taxon>
        <taxon>Fungi</taxon>
        <taxon>Dikarya</taxon>
        <taxon>Ascomycota</taxon>
        <taxon>Pezizomycotina</taxon>
        <taxon>Sordariomycetes</taxon>
        <taxon>Hypocreomycetidae</taxon>
        <taxon>Glomerellales</taxon>
        <taxon>Glomerellaceae</taxon>
        <taxon>Colletotrichum</taxon>
        <taxon>Colletotrichum destructivum species complex</taxon>
    </lineage>
</organism>
<dbReference type="KEGG" id="cdet:87952104"/>
<feature type="compositionally biased region" description="Polar residues" evidence="1">
    <location>
        <begin position="76"/>
        <end position="85"/>
    </location>
</feature>
<keyword evidence="3" id="KW-1185">Reference proteome</keyword>
<dbReference type="EMBL" id="CP137316">
    <property type="protein sequence ID" value="WQF90591.1"/>
    <property type="molecule type" value="Genomic_DNA"/>
</dbReference>
<proteinExistence type="predicted"/>
<feature type="compositionally biased region" description="Low complexity" evidence="1">
    <location>
        <begin position="59"/>
        <end position="72"/>
    </location>
</feature>
<dbReference type="AlphaFoldDB" id="A0AAX4J5B3"/>
<sequence length="85" mass="9436">MIGKGIQFGYVCTGEAFIFLHIPDDPTTVRYHVCVPNMDVLDDDENRLRLTARLSRRSSLSSSRSFVSGHLRAGTTRLQPSTPGL</sequence>
<feature type="region of interest" description="Disordered" evidence="1">
    <location>
        <begin position="59"/>
        <end position="85"/>
    </location>
</feature>
<protein>
    <submittedName>
        <fullName evidence="2">Uncharacterized protein</fullName>
    </submittedName>
</protein>